<dbReference type="GeneID" id="96902206"/>
<evidence type="ECO:0000256" key="2">
    <source>
        <dbReference type="ARBA" id="ARBA00022555"/>
    </source>
</evidence>
<feature type="binding site" evidence="9">
    <location>
        <position position="223"/>
    </location>
    <ligand>
        <name>S-adenosyl-L-methionine</name>
        <dbReference type="ChEBI" id="CHEBI:59789"/>
    </ligand>
</feature>
<reference key="2">
    <citation type="submission" date="2011-08" db="EMBL/GenBank/DDBJ databases">
        <title>Genome sequence of Naumovozyma castellii.</title>
        <authorList>
            <person name="Gordon J.L."/>
            <person name="Armisen D."/>
            <person name="Proux-Wera E."/>
            <person name="OhEigeartaigh S.S."/>
            <person name="Byrne K.P."/>
            <person name="Wolfe K.H."/>
        </authorList>
    </citation>
    <scope>NUCLEOTIDE SEQUENCE</scope>
    <source>
        <strain>Type strain:CBS 4309</strain>
    </source>
</reference>
<dbReference type="RefSeq" id="XP_003675020.1">
    <property type="nucleotide sequence ID" value="XM_003674972.1"/>
</dbReference>
<evidence type="ECO:0000256" key="5">
    <source>
        <dbReference type="ARBA" id="ARBA00022691"/>
    </source>
</evidence>
<dbReference type="InParanoid" id="G0V9N2"/>
<comment type="similarity">
    <text evidence="9">Belongs to the class I-like SAM-binding methyltransferase superfamily. RsmB/NOP family.</text>
</comment>
<dbReference type="STRING" id="1064592.G0V9N2"/>
<dbReference type="PANTHER" id="PTHR22808">
    <property type="entry name" value="NCL1 YEAST -RELATED NOL1/NOP2/FMU SUN DOMAIN-CONTAINING"/>
    <property type="match status" value="1"/>
</dbReference>
<evidence type="ECO:0000313" key="12">
    <source>
        <dbReference type="EMBL" id="CCC68648.1"/>
    </source>
</evidence>
<dbReference type="InterPro" id="IPR023267">
    <property type="entry name" value="RCMT"/>
</dbReference>
<dbReference type="Gene3D" id="3.40.50.150">
    <property type="entry name" value="Vaccinia Virus protein VP39"/>
    <property type="match status" value="1"/>
</dbReference>
<dbReference type="SUPFAM" id="SSF53335">
    <property type="entry name" value="S-adenosyl-L-methionine-dependent methyltransferases"/>
    <property type="match status" value="1"/>
</dbReference>
<dbReference type="Pfam" id="PF01189">
    <property type="entry name" value="Methyltr_RsmB-F"/>
    <property type="match status" value="1"/>
</dbReference>
<dbReference type="Pfam" id="PF25378">
    <property type="entry name" value="PUA_NSUN2"/>
    <property type="match status" value="1"/>
</dbReference>
<dbReference type="InterPro" id="IPR029063">
    <property type="entry name" value="SAM-dependent_MTases_sf"/>
</dbReference>
<dbReference type="GO" id="GO:0030488">
    <property type="term" value="P:tRNA methylation"/>
    <property type="evidence" value="ECO:0007669"/>
    <property type="project" value="UniProtKB-ARBA"/>
</dbReference>
<dbReference type="eggNOG" id="KOG2198">
    <property type="taxonomic scope" value="Eukaryota"/>
</dbReference>
<dbReference type="PRINTS" id="PR02008">
    <property type="entry name" value="RCMTFAMILY"/>
</dbReference>
<dbReference type="OMA" id="QLFTEYV"/>
<keyword evidence="2" id="KW-0820">tRNA-binding</keyword>
<keyword evidence="3 9" id="KW-0489">Methyltransferase</keyword>
<dbReference type="PROSITE" id="PS51686">
    <property type="entry name" value="SAM_MT_RSMB_NOP"/>
    <property type="match status" value="1"/>
</dbReference>
<dbReference type="OrthoDB" id="6093671at2759"/>
<evidence type="ECO:0000313" key="13">
    <source>
        <dbReference type="Proteomes" id="UP000001640"/>
    </source>
</evidence>
<dbReference type="AlphaFoldDB" id="G0V9N2"/>
<proteinExistence type="inferred from homology"/>
<dbReference type="EMBL" id="HE576753">
    <property type="protein sequence ID" value="CCC68648.1"/>
    <property type="molecule type" value="Genomic_DNA"/>
</dbReference>
<organism evidence="12 13">
    <name type="scientific">Naumovozyma castellii</name>
    <name type="common">Yeast</name>
    <name type="synonym">Saccharomyces castellii</name>
    <dbReference type="NCBI Taxonomy" id="27288"/>
    <lineage>
        <taxon>Eukaryota</taxon>
        <taxon>Fungi</taxon>
        <taxon>Dikarya</taxon>
        <taxon>Ascomycota</taxon>
        <taxon>Saccharomycotina</taxon>
        <taxon>Saccharomycetes</taxon>
        <taxon>Saccharomycetales</taxon>
        <taxon>Saccharomycetaceae</taxon>
        <taxon>Naumovozyma</taxon>
    </lineage>
</organism>
<feature type="domain" description="SAM-dependent MTase RsmB/NOP-type" evidence="11">
    <location>
        <begin position="49"/>
        <end position="405"/>
    </location>
</feature>
<dbReference type="PANTHER" id="PTHR22808:SF1">
    <property type="entry name" value="RNA CYTOSINE-C(5)-METHYLTRANSFERASE NSUN2-RELATED"/>
    <property type="match status" value="1"/>
</dbReference>
<dbReference type="InterPro" id="IPR057285">
    <property type="entry name" value="Pre-PUA_NSUN2"/>
</dbReference>
<dbReference type="PRINTS" id="PR02011">
    <property type="entry name" value="RCMTNCL1"/>
</dbReference>
<gene>
    <name evidence="12" type="primary">NCAS0B05640</name>
    <name evidence="12" type="ordered locus">NCAS_0B05640</name>
</gene>
<dbReference type="InterPro" id="IPR023270">
    <property type="entry name" value="RCMT_NCL1"/>
</dbReference>
<dbReference type="Pfam" id="PF25376">
    <property type="entry name" value="Pre-PUA_NSUN2"/>
    <property type="match status" value="1"/>
</dbReference>
<dbReference type="InterPro" id="IPR049560">
    <property type="entry name" value="MeTrfase_RsmB-F_NOP2_cat"/>
</dbReference>
<evidence type="ECO:0000256" key="4">
    <source>
        <dbReference type="ARBA" id="ARBA00022679"/>
    </source>
</evidence>
<keyword evidence="4 9" id="KW-0808">Transferase</keyword>
<dbReference type="KEGG" id="ncs:NCAS_0B05640"/>
<feature type="binding site" evidence="9">
    <location>
        <position position="196"/>
    </location>
    <ligand>
        <name>S-adenosyl-L-methionine</name>
        <dbReference type="ChEBI" id="CHEBI:59789"/>
    </ligand>
</feature>
<evidence type="ECO:0000256" key="6">
    <source>
        <dbReference type="ARBA" id="ARBA00022694"/>
    </source>
</evidence>
<keyword evidence="8" id="KW-0539">Nucleus</keyword>
<dbReference type="GO" id="GO:0016428">
    <property type="term" value="F:tRNA (cytidine-5-)-methyltransferase activity"/>
    <property type="evidence" value="ECO:0007669"/>
    <property type="project" value="InterPro"/>
</dbReference>
<evidence type="ECO:0000256" key="10">
    <source>
        <dbReference type="SAM" id="MobiDB-lite"/>
    </source>
</evidence>
<feature type="active site" description="Nucleophile" evidence="9">
    <location>
        <position position="304"/>
    </location>
</feature>
<feature type="binding site" evidence="9">
    <location>
        <position position="251"/>
    </location>
    <ligand>
        <name>S-adenosyl-L-methionine</name>
        <dbReference type="ChEBI" id="CHEBI:59789"/>
    </ligand>
</feature>
<evidence type="ECO:0000259" key="11">
    <source>
        <dbReference type="PROSITE" id="PS51686"/>
    </source>
</evidence>
<name>G0V9N2_NAUCA</name>
<feature type="binding site" evidence="9">
    <location>
        <begin position="167"/>
        <end position="173"/>
    </location>
    <ligand>
        <name>S-adenosyl-L-methionine</name>
        <dbReference type="ChEBI" id="CHEBI:59789"/>
    </ligand>
</feature>
<dbReference type="Proteomes" id="UP000001640">
    <property type="component" value="Chromosome 2"/>
</dbReference>
<dbReference type="FunCoup" id="G0V9N2">
    <property type="interactions" value="1399"/>
</dbReference>
<keyword evidence="5 9" id="KW-0949">S-adenosyl-L-methionine</keyword>
<dbReference type="GO" id="GO:0005737">
    <property type="term" value="C:cytoplasm"/>
    <property type="evidence" value="ECO:0007669"/>
    <property type="project" value="TreeGrafter"/>
</dbReference>
<keyword evidence="7 9" id="KW-0694">RNA-binding</keyword>
<protein>
    <recommendedName>
        <fullName evidence="11">SAM-dependent MTase RsmB/NOP-type domain-containing protein</fullName>
    </recommendedName>
</protein>
<evidence type="ECO:0000256" key="3">
    <source>
        <dbReference type="ARBA" id="ARBA00022603"/>
    </source>
</evidence>
<keyword evidence="13" id="KW-1185">Reference proteome</keyword>
<dbReference type="GO" id="GO:0005634">
    <property type="term" value="C:nucleus"/>
    <property type="evidence" value="ECO:0007669"/>
    <property type="project" value="UniProtKB-SubCell"/>
</dbReference>
<evidence type="ECO:0000256" key="7">
    <source>
        <dbReference type="ARBA" id="ARBA00022884"/>
    </source>
</evidence>
<dbReference type="InterPro" id="IPR057286">
    <property type="entry name" value="PUA_NSUN2"/>
</dbReference>
<evidence type="ECO:0000256" key="8">
    <source>
        <dbReference type="ARBA" id="ARBA00023242"/>
    </source>
</evidence>
<feature type="region of interest" description="Disordered" evidence="10">
    <location>
        <begin position="410"/>
        <end position="441"/>
    </location>
</feature>
<dbReference type="GO" id="GO:0000049">
    <property type="term" value="F:tRNA binding"/>
    <property type="evidence" value="ECO:0007669"/>
    <property type="project" value="UniProtKB-KW"/>
</dbReference>
<accession>G0V9N2</accession>
<comment type="subcellular location">
    <subcellularLocation>
        <location evidence="1">Nucleus</location>
    </subcellularLocation>
</comment>
<evidence type="ECO:0000256" key="9">
    <source>
        <dbReference type="PROSITE-ProRule" id="PRU01023"/>
    </source>
</evidence>
<keyword evidence="6" id="KW-0819">tRNA processing</keyword>
<sequence>MGRSKNFKRGGRNNTRSQKNWSELVKENEKWEKYYKSLNLFPEDQWEAFKLACQAPLPLTFRVTGSRKHANEVLQLFKEKHLPNLTNVIFDGDHIKAPMELPWYPDHLAWQIDTSKKVIRKNEQFAKTQRFLVIETDVGNISRQEAVSMIPPIVLEVEPHHTVLDMCAAPGSKTAQLLEALHRDSNEPTGFVVANDSDSRRAYMLVHQLKRLNSANLLVVNHDAQFFPKIKLRADATNKSGMLKYDRILCDVPCSGDGTMRKNVNVWKDWNTQNALGLHNVQLNILNRGLQLLKDNGRLVYSTCSLNPIENEAVVAAALRKWGNKIKLVDCQNKLQGLVRSNGISHWSVYDREMNAITKDSESTKSSWFEPTDAEKENFNLEHCMRVYPHQQNTGGFFIAVFEKTEDFSEDQSTADKEVSRSPTAPQPGRESLKDTNPKKKAKLPIDAIDEPFVFIDPNHEAVKGCWDYYGIDDKFDKNSCLVRNATGEPTRVIYTTSPHLKSIIQSNDDKLKIIYSGVKLFVYQRDDIECAWRVQGEAIPIMKHHMKSKRIVNANMNLLKHLLMEPFPTLATIEEKHLDEEFVTNISKLSSGCAFINVSRNDENKEDIFLPIWKGIKSVSVMISKEVVHELLYRIFGIETSRTDNNSKERIPEAKEST</sequence>
<evidence type="ECO:0000256" key="1">
    <source>
        <dbReference type="ARBA" id="ARBA00004123"/>
    </source>
</evidence>
<reference evidence="12 13" key="1">
    <citation type="journal article" date="2011" name="Proc. Natl. Acad. Sci. U.S.A.">
        <title>Evolutionary erosion of yeast sex chromosomes by mating-type switching accidents.</title>
        <authorList>
            <person name="Gordon J.L."/>
            <person name="Armisen D."/>
            <person name="Proux-Wera E."/>
            <person name="Oheigeartaigh S.S."/>
            <person name="Byrne K.P."/>
            <person name="Wolfe K.H."/>
        </authorList>
    </citation>
    <scope>NUCLEOTIDE SEQUENCE [LARGE SCALE GENOMIC DNA]</scope>
    <source>
        <strain evidence="13">ATCC 76901 / BCRC 22586 / CBS 4309 / NBRC 1992 / NRRL Y-12630</strain>
    </source>
</reference>
<dbReference type="HOGENOM" id="CLU_005316_4_3_1"/>
<dbReference type="InterPro" id="IPR001678">
    <property type="entry name" value="MeTrfase_RsmB-F_NOP2_dom"/>
</dbReference>